<accession>A0A742UGB2</accession>
<evidence type="ECO:0000256" key="1">
    <source>
        <dbReference type="SAM" id="MobiDB-lite"/>
    </source>
</evidence>
<reference evidence="2" key="1">
    <citation type="journal article" date="2018" name="Genome Biol.">
        <title>SKESA: strategic k-mer extension for scrupulous assemblies.</title>
        <authorList>
            <person name="Souvorov A."/>
            <person name="Agarwala R."/>
            <person name="Lipman D.J."/>
        </authorList>
    </citation>
    <scope>NUCLEOTIDE SEQUENCE</scope>
    <source>
        <strain evidence="2">MA.03-3818</strain>
    </source>
</reference>
<gene>
    <name evidence="2" type="ORF">G9B49_004946</name>
</gene>
<comment type="caution">
    <text evidence="2">The sequence shown here is derived from an EMBL/GenBank/DDBJ whole genome shotgun (WGS) entry which is preliminary data.</text>
</comment>
<organism evidence="2">
    <name type="scientific">Salmonella enterica</name>
    <name type="common">Salmonella choleraesuis</name>
    <dbReference type="NCBI Taxonomy" id="28901"/>
    <lineage>
        <taxon>Bacteria</taxon>
        <taxon>Pseudomonadati</taxon>
        <taxon>Pseudomonadota</taxon>
        <taxon>Gammaproteobacteria</taxon>
        <taxon>Enterobacterales</taxon>
        <taxon>Enterobacteriaceae</taxon>
        <taxon>Salmonella</taxon>
    </lineage>
</organism>
<name>A0A742UGB2_SALER</name>
<sequence length="67" mass="7572">MLAEWLRDIAQHTEEESPQIRDVCVDDALSDEGRTRKNITITFNAPGCAPQSEENVSDIHRHSKPRG</sequence>
<evidence type="ECO:0000313" key="2">
    <source>
        <dbReference type="EMBL" id="HAF1615907.1"/>
    </source>
</evidence>
<proteinExistence type="predicted"/>
<feature type="region of interest" description="Disordered" evidence="1">
    <location>
        <begin position="44"/>
        <end position="67"/>
    </location>
</feature>
<dbReference type="AlphaFoldDB" id="A0A742UGB2"/>
<protein>
    <submittedName>
        <fullName evidence="2">Uncharacterized protein</fullName>
    </submittedName>
</protein>
<reference evidence="2" key="2">
    <citation type="submission" date="2020-02" db="EMBL/GenBank/DDBJ databases">
        <authorList>
            <consortium name="NCBI Pathogen Detection Project"/>
        </authorList>
    </citation>
    <scope>NUCLEOTIDE SEQUENCE</scope>
    <source>
        <strain evidence="2">MA.03-3818</strain>
    </source>
</reference>
<dbReference type="EMBL" id="DAAUKO010000018">
    <property type="protein sequence ID" value="HAF1615907.1"/>
    <property type="molecule type" value="Genomic_DNA"/>
</dbReference>